<gene>
    <name evidence="1" type="ORF">EV186_108345</name>
</gene>
<organism evidence="1 2">
    <name type="scientific">Labedaea rhizosphaerae</name>
    <dbReference type="NCBI Taxonomy" id="598644"/>
    <lineage>
        <taxon>Bacteria</taxon>
        <taxon>Bacillati</taxon>
        <taxon>Actinomycetota</taxon>
        <taxon>Actinomycetes</taxon>
        <taxon>Pseudonocardiales</taxon>
        <taxon>Pseudonocardiaceae</taxon>
        <taxon>Labedaea</taxon>
    </lineage>
</organism>
<dbReference type="EMBL" id="SNXZ01000008">
    <property type="protein sequence ID" value="TDP92132.1"/>
    <property type="molecule type" value="Genomic_DNA"/>
</dbReference>
<evidence type="ECO:0000313" key="2">
    <source>
        <dbReference type="Proteomes" id="UP000295444"/>
    </source>
</evidence>
<proteinExistence type="predicted"/>
<evidence type="ECO:0000313" key="1">
    <source>
        <dbReference type="EMBL" id="TDP92132.1"/>
    </source>
</evidence>
<accession>A0A4R6RYC1</accession>
<reference evidence="1 2" key="1">
    <citation type="submission" date="2019-03" db="EMBL/GenBank/DDBJ databases">
        <title>Genomic Encyclopedia of Type Strains, Phase IV (KMG-IV): sequencing the most valuable type-strain genomes for metagenomic binning, comparative biology and taxonomic classification.</title>
        <authorList>
            <person name="Goeker M."/>
        </authorList>
    </citation>
    <scope>NUCLEOTIDE SEQUENCE [LARGE SCALE GENOMIC DNA]</scope>
    <source>
        <strain evidence="1 2">DSM 45361</strain>
    </source>
</reference>
<dbReference type="AlphaFoldDB" id="A0A4R6RYC1"/>
<name>A0A4R6RYC1_LABRH</name>
<comment type="caution">
    <text evidence="1">The sequence shown here is derived from an EMBL/GenBank/DDBJ whole genome shotgun (WGS) entry which is preliminary data.</text>
</comment>
<dbReference type="Proteomes" id="UP000295444">
    <property type="component" value="Unassembled WGS sequence"/>
</dbReference>
<dbReference type="OrthoDB" id="3595359at2"/>
<dbReference type="RefSeq" id="WP_133853672.1">
    <property type="nucleotide sequence ID" value="NZ_SNXZ01000008.1"/>
</dbReference>
<sequence>MPEVNRHYPALAAAAARVATAGSPAVSFTVTHFGSGAGSTAIAPPGEEHGIATETLSFYLADLGFRLHTWPSRLPTLPPGGATVRRVRTPEDNTRIYSGTVAINLDFLYDTARGSEILLTISHDRWRADYRDTLMLARAYQAMTAATHAAGVPVLFLQSPVSSFRDAPRRYRHDGSGEAPRTANALAVRMLAGFEDPDKRHHVIGEIAELAAELGMGLQLSDRRFGKVRGEWWTVLSMDAERYEQRKRELFSWAADGVPDTVRLLTFVGPARVGSTAAIVSDLAARNVGILAVSEASLQQLAFINLVVPMAPARRHRSSSSEDGVCPVDVGLGLVARDCGLTPRQQVHDQHRRPGDEEAAGYQVLVTGPIPLAEDVEPVHRPLWLSWEVPTEAGDVPEATMRLLGSDDRVVSVRLDYLRVRALPGGRQRGRAKIAVALAEHLDKPEDRTQVPPALSLLCPWAQREVAARLVATHVPSRAISIQLAWRERWIGRTSAVV</sequence>
<keyword evidence="2" id="KW-1185">Reference proteome</keyword>
<protein>
    <submittedName>
        <fullName evidence="1">Uncharacterized protein</fullName>
    </submittedName>
</protein>